<dbReference type="RefSeq" id="WP_007576767.1">
    <property type="nucleotide sequence ID" value="NZ_AKAU01000011.1"/>
</dbReference>
<proteinExistence type="predicted"/>
<feature type="domain" description="Transglycosylase SLT" evidence="2">
    <location>
        <begin position="423"/>
        <end position="512"/>
    </location>
</feature>
<evidence type="ECO:0000313" key="4">
    <source>
        <dbReference type="EMBL" id="EIN02959.1"/>
    </source>
</evidence>
<reference evidence="3 6" key="2">
    <citation type="submission" date="2018-01" db="EMBL/GenBank/DDBJ databases">
        <title>Species boundaries and ecological features among Paraburkholderia terrae DSMZ17804T, P. hospita DSMZ17164T and P. caribensis DSMZ13236T.</title>
        <authorList>
            <person name="Pratama A.A."/>
        </authorList>
    </citation>
    <scope>NUCLEOTIDE SEQUENCE [LARGE SCALE GENOMIC DNA]</scope>
    <source>
        <strain evidence="3 6">DSM 17164</strain>
    </source>
</reference>
<dbReference type="CDD" id="cd00254">
    <property type="entry name" value="LT-like"/>
    <property type="match status" value="1"/>
</dbReference>
<dbReference type="KEGG" id="phs:C2L64_37770"/>
<evidence type="ECO:0000259" key="2">
    <source>
        <dbReference type="Pfam" id="PF01464"/>
    </source>
</evidence>
<dbReference type="Gene3D" id="1.10.530.10">
    <property type="match status" value="1"/>
</dbReference>
<gene>
    <name evidence="3" type="ORF">C2L64_37770</name>
    <name evidence="4" type="ORF">WQE_01015</name>
</gene>
<dbReference type="Proteomes" id="UP000236649">
    <property type="component" value="Chromosome 3"/>
</dbReference>
<dbReference type="EMBL" id="CP026107">
    <property type="protein sequence ID" value="AUT74049.1"/>
    <property type="molecule type" value="Genomic_DNA"/>
</dbReference>
<dbReference type="InterPro" id="IPR008258">
    <property type="entry name" value="Transglycosylase_SLT_dom_1"/>
</dbReference>
<dbReference type="InterPro" id="IPR023346">
    <property type="entry name" value="Lysozyme-like_dom_sf"/>
</dbReference>
<dbReference type="EMBL" id="AKAU01000011">
    <property type="protein sequence ID" value="EIN02959.1"/>
    <property type="molecule type" value="Genomic_DNA"/>
</dbReference>
<evidence type="ECO:0000313" key="5">
    <source>
        <dbReference type="Proteomes" id="UP000004980"/>
    </source>
</evidence>
<dbReference type="SUPFAM" id="SSF53955">
    <property type="entry name" value="Lysozyme-like"/>
    <property type="match status" value="1"/>
</dbReference>
<evidence type="ECO:0000313" key="3">
    <source>
        <dbReference type="EMBL" id="AUT74049.1"/>
    </source>
</evidence>
<dbReference type="Proteomes" id="UP000004980">
    <property type="component" value="Unassembled WGS sequence"/>
</dbReference>
<evidence type="ECO:0000313" key="6">
    <source>
        <dbReference type="Proteomes" id="UP000236649"/>
    </source>
</evidence>
<organism evidence="3 6">
    <name type="scientific">Paraburkholderia hospita</name>
    <dbReference type="NCBI Taxonomy" id="169430"/>
    <lineage>
        <taxon>Bacteria</taxon>
        <taxon>Pseudomonadati</taxon>
        <taxon>Pseudomonadota</taxon>
        <taxon>Betaproteobacteria</taxon>
        <taxon>Burkholderiales</taxon>
        <taxon>Burkholderiaceae</taxon>
        <taxon>Paraburkholderia</taxon>
    </lineage>
</organism>
<reference evidence="4 5" key="1">
    <citation type="journal article" date="2012" name="J. Bacteriol.">
        <title>Draft Genome Sequence of the Soil Bacterium Burkholderia terrae Strain BS001, Which Interacts with Fungal Surface Structures.</title>
        <authorList>
            <person name="Nazir R."/>
            <person name="Hansen M.A."/>
            <person name="Sorensen S."/>
            <person name="van Elsas J.D."/>
        </authorList>
    </citation>
    <scope>NUCLEOTIDE SEQUENCE [LARGE SCALE GENOMIC DNA]</scope>
    <source>
        <strain evidence="4 5">BS001</strain>
    </source>
</reference>
<feature type="region of interest" description="Disordered" evidence="1">
    <location>
        <begin position="313"/>
        <end position="352"/>
    </location>
</feature>
<protein>
    <submittedName>
        <fullName evidence="3 4">Lytic transglycosylase</fullName>
    </submittedName>
</protein>
<sequence length="687" mass="72151">MADDLDKFVLQYNVELKDSIARLEKLHSKMDAVEKSGSKAGQGLKVFAQGAASELDKMIPGLNSVAGAVGKMGGAFAVASTAVAALGVGIKSVMDLREQMNQQRSDSLATGLSGVRTEDLTRKLSAQGGGYVSREKASEGLRTLFDMTNQSYRNPTDLGLRRKLAALGINPGVPGSPSTAPLDVLGQLATKTSGMSDANIQGLARGTGLDIDWLRSFAKMGPGGVKNIGMSEDEVKAYSQGSDDVSKLNKDLQEFHNQVSQLETTLGEKLIPIFNTLLGGLNMTFDQMAGKKQPGAKKTKIVGYVEGVPIEVEDTSAQTPAAKEQEKQEEKKKQDAANAAADKSDQAARQGVQTQNEMAFAIMAFGSSVSSFNTGVTNLKQAWASWAGEIGKAAGVKGASGTGPVTLSGGGKGDWKSSPHADLIVASAKANGIDPQLMYAVMMTESGGVNGKTSSTGAGGLMQVTRGNWNKLGGGADVMDPAANIMVGGKILAEQLRIHKGDMDAGLRGYNGNSDPNYVDKVGKFYGGNAKGIGQSRETGMQIPAVQKAVADYLGVPLAQIQNGGVNRGDAAFALQQIKAGTNNNLFKLNNDLKNPMLNMQPGAKAALMRQIREQTAGTQMLDKFGQGVVDRQLNNDTRSMTQGQMPIITITVNGADHPQAVAKEVQNQLNKAMADLMANYASAEKG</sequence>
<accession>A0AAN1MP11</accession>
<keyword evidence="5" id="KW-1185">Reference proteome</keyword>
<dbReference type="Pfam" id="PF01464">
    <property type="entry name" value="SLT"/>
    <property type="match status" value="1"/>
</dbReference>
<feature type="compositionally biased region" description="Basic and acidic residues" evidence="1">
    <location>
        <begin position="323"/>
        <end position="335"/>
    </location>
</feature>
<evidence type="ECO:0000256" key="1">
    <source>
        <dbReference type="SAM" id="MobiDB-lite"/>
    </source>
</evidence>
<dbReference type="AlphaFoldDB" id="A0AAN1MP11"/>
<name>A0AAN1MP11_9BURK</name>